<keyword evidence="2" id="KW-1185">Reference proteome</keyword>
<organism evidence="1 2">
    <name type="scientific">Galerina marginata (strain CBS 339.88)</name>
    <dbReference type="NCBI Taxonomy" id="685588"/>
    <lineage>
        <taxon>Eukaryota</taxon>
        <taxon>Fungi</taxon>
        <taxon>Dikarya</taxon>
        <taxon>Basidiomycota</taxon>
        <taxon>Agaricomycotina</taxon>
        <taxon>Agaricomycetes</taxon>
        <taxon>Agaricomycetidae</taxon>
        <taxon>Agaricales</taxon>
        <taxon>Agaricineae</taxon>
        <taxon>Strophariaceae</taxon>
        <taxon>Galerina</taxon>
    </lineage>
</organism>
<name>A0A067T2Z7_GALM3</name>
<accession>A0A067T2Z7</accession>
<proteinExistence type="predicted"/>
<sequence length="156" mass="17364">MRVPVAGGTFQPCCPEVSVCAYPASSIQPRTQNCLSEHTNEDLEEVAFAASVLRLLPYDLEFHHLEPTLRRPVIRHLGTRTLEALPHSMALLPSTSPPRITSHSSWLSSTSTYPILVKLQSNSRQSKLTSQPVLFLRPSIRRGRIEGGLEELEPQV</sequence>
<dbReference type="HOGENOM" id="CLU_1686701_0_0_1"/>
<protein>
    <submittedName>
        <fullName evidence="1">Uncharacterized protein</fullName>
    </submittedName>
</protein>
<dbReference type="AlphaFoldDB" id="A0A067T2Z7"/>
<evidence type="ECO:0000313" key="1">
    <source>
        <dbReference type="EMBL" id="KDR77545.1"/>
    </source>
</evidence>
<reference evidence="2" key="1">
    <citation type="journal article" date="2014" name="Proc. Natl. Acad. Sci. U.S.A.">
        <title>Extensive sampling of basidiomycete genomes demonstrates inadequacy of the white-rot/brown-rot paradigm for wood decay fungi.</title>
        <authorList>
            <person name="Riley R."/>
            <person name="Salamov A.A."/>
            <person name="Brown D.W."/>
            <person name="Nagy L.G."/>
            <person name="Floudas D."/>
            <person name="Held B.W."/>
            <person name="Levasseur A."/>
            <person name="Lombard V."/>
            <person name="Morin E."/>
            <person name="Otillar R."/>
            <person name="Lindquist E.A."/>
            <person name="Sun H."/>
            <person name="LaButti K.M."/>
            <person name="Schmutz J."/>
            <person name="Jabbour D."/>
            <person name="Luo H."/>
            <person name="Baker S.E."/>
            <person name="Pisabarro A.G."/>
            <person name="Walton J.D."/>
            <person name="Blanchette R.A."/>
            <person name="Henrissat B."/>
            <person name="Martin F."/>
            <person name="Cullen D."/>
            <person name="Hibbett D.S."/>
            <person name="Grigoriev I.V."/>
        </authorList>
    </citation>
    <scope>NUCLEOTIDE SEQUENCE [LARGE SCALE GENOMIC DNA]</scope>
    <source>
        <strain evidence="2">CBS 339.88</strain>
    </source>
</reference>
<dbReference type="Proteomes" id="UP000027222">
    <property type="component" value="Unassembled WGS sequence"/>
</dbReference>
<evidence type="ECO:0000313" key="2">
    <source>
        <dbReference type="Proteomes" id="UP000027222"/>
    </source>
</evidence>
<gene>
    <name evidence="1" type="ORF">GALMADRAFT_407342</name>
</gene>
<dbReference type="EMBL" id="KL142376">
    <property type="protein sequence ID" value="KDR77545.1"/>
    <property type="molecule type" value="Genomic_DNA"/>
</dbReference>